<feature type="signal peptide" evidence="1">
    <location>
        <begin position="1"/>
        <end position="18"/>
    </location>
</feature>
<keyword evidence="3" id="KW-1185">Reference proteome</keyword>
<feature type="domain" description="DUF243" evidence="2">
    <location>
        <begin position="107"/>
        <end position="209"/>
    </location>
</feature>
<dbReference type="Pfam" id="PF03103">
    <property type="entry name" value="DUF243"/>
    <property type="match status" value="1"/>
</dbReference>
<organism evidence="3 4">
    <name type="scientific">Musca domestica</name>
    <name type="common">House fly</name>
    <dbReference type="NCBI Taxonomy" id="7370"/>
    <lineage>
        <taxon>Eukaryota</taxon>
        <taxon>Metazoa</taxon>
        <taxon>Ecdysozoa</taxon>
        <taxon>Arthropoda</taxon>
        <taxon>Hexapoda</taxon>
        <taxon>Insecta</taxon>
        <taxon>Pterygota</taxon>
        <taxon>Neoptera</taxon>
        <taxon>Endopterygota</taxon>
        <taxon>Diptera</taxon>
        <taxon>Brachycera</taxon>
        <taxon>Muscomorpha</taxon>
        <taxon>Muscoidea</taxon>
        <taxon>Muscidae</taxon>
        <taxon>Musca</taxon>
    </lineage>
</organism>
<gene>
    <name evidence="4" type="primary">LOC101892066</name>
</gene>
<keyword evidence="1" id="KW-0732">Signal</keyword>
<dbReference type="Proteomes" id="UP001652621">
    <property type="component" value="Unplaced"/>
</dbReference>
<dbReference type="RefSeq" id="XP_005189183.3">
    <property type="nucleotide sequence ID" value="XM_005189126.3"/>
</dbReference>
<dbReference type="KEGG" id="mde:101892066"/>
<feature type="chain" id="PRO_5045432242" evidence="1">
    <location>
        <begin position="19"/>
        <end position="328"/>
    </location>
</feature>
<dbReference type="OrthoDB" id="6376010at2759"/>
<evidence type="ECO:0000256" key="1">
    <source>
        <dbReference type="SAM" id="SignalP"/>
    </source>
</evidence>
<dbReference type="GO" id="GO:0008010">
    <property type="term" value="F:structural constituent of chitin-based larval cuticle"/>
    <property type="evidence" value="ECO:0007669"/>
    <property type="project" value="TreeGrafter"/>
</dbReference>
<proteinExistence type="predicted"/>
<dbReference type="InterPro" id="IPR004145">
    <property type="entry name" value="DUF243"/>
</dbReference>
<name>A0A9J7I5S9_MUSDO</name>
<dbReference type="GeneID" id="101892066"/>
<dbReference type="PANTHER" id="PTHR31927:SF2">
    <property type="entry name" value="FI07246P-RELATED"/>
    <property type="match status" value="1"/>
</dbReference>
<dbReference type="SMART" id="SM00690">
    <property type="entry name" value="DM5"/>
    <property type="match status" value="1"/>
</dbReference>
<sequence length="328" mass="36752">MMRAFILYSVLMVAAVMARPEPPVTYLPSQQHNQRILPANSHPAKPHVYQQLPSDNSFTSFAAATPVTNANKLPAAMPSQEDSYNAAYRHSMSTQHQSGYSNGPMETQVHKHVYVHVPPKEFEEEEAIQPRVTHQMGPKQKHYKIVFIKAPSAPVIRAPIVPPTPQHEEKTLIYVLHKKPEAQADIVIPTPAPTKPSKPEVFFIKYKTKKEEAPVYGPPPGTYASEPRQAAEASNEYVSVVPNDNADFPHNVEEDSEPQYMNIEQTPESYVESSMTARSDEDVVEPEQQYLAPEMSSTPIVVAEAEEQPRTPAATYGSPARYFIKRRK</sequence>
<evidence type="ECO:0000313" key="4">
    <source>
        <dbReference type="RefSeq" id="XP_005189183.3"/>
    </source>
</evidence>
<evidence type="ECO:0000313" key="3">
    <source>
        <dbReference type="Proteomes" id="UP001652621"/>
    </source>
</evidence>
<dbReference type="GO" id="GO:0040003">
    <property type="term" value="P:chitin-based cuticle development"/>
    <property type="evidence" value="ECO:0007669"/>
    <property type="project" value="TreeGrafter"/>
</dbReference>
<dbReference type="VEuPathDB" id="VectorBase:MDOMA2_001449"/>
<dbReference type="AlphaFoldDB" id="A0A9J7I5S9"/>
<accession>A0A9J7I5S9</accession>
<reference evidence="4" key="1">
    <citation type="submission" date="2025-08" db="UniProtKB">
        <authorList>
            <consortium name="RefSeq"/>
        </authorList>
    </citation>
    <scope>IDENTIFICATION</scope>
    <source>
        <strain evidence="4">Aabys</strain>
        <tissue evidence="4">Whole body</tissue>
    </source>
</reference>
<protein>
    <submittedName>
        <fullName evidence="4">Microtubule-actin cross-linking factor 1, isoforms 6/7-like</fullName>
    </submittedName>
</protein>
<dbReference type="PANTHER" id="PTHR31927">
    <property type="entry name" value="FI07246P-RELATED-RELATED"/>
    <property type="match status" value="1"/>
</dbReference>
<evidence type="ECO:0000259" key="2">
    <source>
        <dbReference type="SMART" id="SM00690"/>
    </source>
</evidence>
<dbReference type="GO" id="GO:0062129">
    <property type="term" value="C:chitin-based extracellular matrix"/>
    <property type="evidence" value="ECO:0007669"/>
    <property type="project" value="TreeGrafter"/>
</dbReference>